<feature type="active site" description="Proton donor/acceptor" evidence="8">
    <location>
        <position position="185"/>
    </location>
</feature>
<dbReference type="RefSeq" id="WP_035352593.1">
    <property type="nucleotide sequence ID" value="NZ_JBCNGA010000016.1"/>
</dbReference>
<dbReference type="GO" id="GO:0009252">
    <property type="term" value="P:peptidoglycan biosynthetic process"/>
    <property type="evidence" value="ECO:0007669"/>
    <property type="project" value="UniProtKB-UniRule"/>
</dbReference>
<feature type="active site" description="Proton donor/acceptor" evidence="8">
    <location>
        <position position="74"/>
    </location>
</feature>
<evidence type="ECO:0000313" key="9">
    <source>
        <dbReference type="EMBL" id="KHD86935.1"/>
    </source>
</evidence>
<dbReference type="NCBIfam" id="NF002035">
    <property type="entry name" value="PRK00865.1-3"/>
    <property type="match status" value="1"/>
</dbReference>
<evidence type="ECO:0000256" key="6">
    <source>
        <dbReference type="ARBA" id="ARBA00023316"/>
    </source>
</evidence>
<dbReference type="GO" id="GO:0071555">
    <property type="term" value="P:cell wall organization"/>
    <property type="evidence" value="ECO:0007669"/>
    <property type="project" value="UniProtKB-KW"/>
</dbReference>
<proteinExistence type="inferred from homology"/>
<comment type="catalytic activity">
    <reaction evidence="1 8">
        <text>L-glutamate = D-glutamate</text>
        <dbReference type="Rhea" id="RHEA:12813"/>
        <dbReference type="ChEBI" id="CHEBI:29985"/>
        <dbReference type="ChEBI" id="CHEBI:29986"/>
        <dbReference type="EC" id="5.1.1.3"/>
    </reaction>
</comment>
<dbReference type="InterPro" id="IPR001920">
    <property type="entry name" value="Asp/Glu_race"/>
</dbReference>
<keyword evidence="5 8" id="KW-0413">Isomerase</keyword>
<dbReference type="InterPro" id="IPR015942">
    <property type="entry name" value="Asp/Glu/hydantoin_racemase"/>
</dbReference>
<dbReference type="InterPro" id="IPR033134">
    <property type="entry name" value="Asp/Glu_racemase_AS_2"/>
</dbReference>
<dbReference type="EMBL" id="JRUN01000001">
    <property type="protein sequence ID" value="KHD86935.1"/>
    <property type="molecule type" value="Genomic_DNA"/>
</dbReference>
<feature type="binding site" evidence="8">
    <location>
        <begin position="11"/>
        <end position="12"/>
    </location>
    <ligand>
        <name>substrate</name>
    </ligand>
</feature>
<dbReference type="UniPathway" id="UPA00219"/>
<dbReference type="Pfam" id="PF01177">
    <property type="entry name" value="Asp_Glu_race"/>
    <property type="match status" value="1"/>
</dbReference>
<keyword evidence="4 8" id="KW-0573">Peptidoglycan synthesis</keyword>
<dbReference type="AlphaFoldDB" id="A0A0A6VFA8"/>
<dbReference type="InterPro" id="IPR004391">
    <property type="entry name" value="Glu_race"/>
</dbReference>
<dbReference type="SUPFAM" id="SSF53681">
    <property type="entry name" value="Aspartate/glutamate racemase"/>
    <property type="match status" value="2"/>
</dbReference>
<comment type="similarity">
    <text evidence="8">Belongs to the aspartate/glutamate racemases family.</text>
</comment>
<dbReference type="NCBIfam" id="TIGR00067">
    <property type="entry name" value="glut_race"/>
    <property type="match status" value="1"/>
</dbReference>
<dbReference type="OrthoDB" id="9801055at2"/>
<comment type="pathway">
    <text evidence="8">Cell wall biogenesis; peptidoglycan biosynthesis.</text>
</comment>
<dbReference type="PANTHER" id="PTHR21198">
    <property type="entry name" value="GLUTAMATE RACEMASE"/>
    <property type="match status" value="1"/>
</dbReference>
<evidence type="ECO:0000256" key="5">
    <source>
        <dbReference type="ARBA" id="ARBA00023235"/>
    </source>
</evidence>
<evidence type="ECO:0000256" key="2">
    <source>
        <dbReference type="ARBA" id="ARBA00013090"/>
    </source>
</evidence>
<reference evidence="9 10" key="1">
    <citation type="submission" date="2014-10" db="EMBL/GenBank/DDBJ databases">
        <title>Draft genome of phytase producing Bacillus ginsengihumi strain M2.11.</title>
        <authorList>
            <person name="Toymentseva A."/>
            <person name="Boulygina E.A."/>
            <person name="Kazakov S.V."/>
            <person name="Kayumov I."/>
            <person name="Suleimanova A.D."/>
            <person name="Mardanova A.M."/>
            <person name="Maria S.N."/>
            <person name="Sergey M.Y."/>
            <person name="Sharipova M.R."/>
        </authorList>
    </citation>
    <scope>NUCLEOTIDE SEQUENCE [LARGE SCALE GENOMIC DNA]</scope>
    <source>
        <strain evidence="9 10">M2.11</strain>
    </source>
</reference>
<organism evidence="9 10">
    <name type="scientific">Heyndrickxia ginsengihumi</name>
    <dbReference type="NCBI Taxonomy" id="363870"/>
    <lineage>
        <taxon>Bacteria</taxon>
        <taxon>Bacillati</taxon>
        <taxon>Bacillota</taxon>
        <taxon>Bacilli</taxon>
        <taxon>Bacillales</taxon>
        <taxon>Bacillaceae</taxon>
        <taxon>Heyndrickxia</taxon>
    </lineage>
</organism>
<gene>
    <name evidence="8" type="primary">murI</name>
    <name evidence="9" type="ORF">NG54_00755</name>
</gene>
<comment type="caution">
    <text evidence="9">The sequence shown here is derived from an EMBL/GenBank/DDBJ whole genome shotgun (WGS) entry which is preliminary data.</text>
</comment>
<comment type="function">
    <text evidence="8">Provides the (R)-glutamate required for cell wall biosynthesis.</text>
</comment>
<evidence type="ECO:0000256" key="7">
    <source>
        <dbReference type="ARBA" id="ARBA00070053"/>
    </source>
</evidence>
<keyword evidence="3 8" id="KW-0133">Cell shape</keyword>
<dbReference type="GO" id="GO:0042802">
    <property type="term" value="F:identical protein binding"/>
    <property type="evidence" value="ECO:0007669"/>
    <property type="project" value="UniProtKB-ARBA"/>
</dbReference>
<feature type="binding site" evidence="8">
    <location>
        <begin position="43"/>
        <end position="44"/>
    </location>
    <ligand>
        <name>substrate</name>
    </ligand>
</feature>
<dbReference type="HAMAP" id="MF_00258">
    <property type="entry name" value="Glu_racemase"/>
    <property type="match status" value="1"/>
</dbReference>
<dbReference type="GO" id="GO:0008360">
    <property type="term" value="P:regulation of cell shape"/>
    <property type="evidence" value="ECO:0007669"/>
    <property type="project" value="UniProtKB-KW"/>
</dbReference>
<dbReference type="Proteomes" id="UP000030588">
    <property type="component" value="Unassembled WGS sequence"/>
</dbReference>
<evidence type="ECO:0000256" key="8">
    <source>
        <dbReference type="HAMAP-Rule" id="MF_00258"/>
    </source>
</evidence>
<dbReference type="PANTHER" id="PTHR21198:SF2">
    <property type="entry name" value="GLUTAMATE RACEMASE"/>
    <property type="match status" value="1"/>
</dbReference>
<protein>
    <recommendedName>
        <fullName evidence="7 8">Glutamate racemase</fullName>
        <ecNumber evidence="2 8">5.1.1.3</ecNumber>
    </recommendedName>
</protein>
<dbReference type="PROSITE" id="PS00923">
    <property type="entry name" value="ASP_GLU_RACEMASE_1"/>
    <property type="match status" value="1"/>
</dbReference>
<sequence>MNVNAPIGIIDSGVGGLTVVKEVMRQLPNETVYYVGDTARCPYGPRPFEEIREYTWQMIRFLLDKNIKMLVIACNTATAVVLDEVREHVRIPVLGVIYPGARAALKHTKNFKIGVLGTNMTINSQAYERALKSINKKVGITALACPKFVPLVESGQYNSPIAKKIVAETLTPIQNSGIDTLILGCTHYPLLGSIIQNVMGDKVQVISSGEETAREVSTILYFHDIFNMSETRAKHHFYTTGSSAIFAELASNWLEKDITNVETIFLGE</sequence>
<evidence type="ECO:0000256" key="3">
    <source>
        <dbReference type="ARBA" id="ARBA00022960"/>
    </source>
</evidence>
<accession>A0A0A6VFA8</accession>
<dbReference type="STRING" id="363870.NG54_00755"/>
<evidence type="ECO:0000256" key="4">
    <source>
        <dbReference type="ARBA" id="ARBA00022984"/>
    </source>
</evidence>
<dbReference type="InterPro" id="IPR018187">
    <property type="entry name" value="Asp/Glu_racemase_AS_1"/>
</dbReference>
<evidence type="ECO:0000313" key="10">
    <source>
        <dbReference type="Proteomes" id="UP000030588"/>
    </source>
</evidence>
<feature type="binding site" evidence="8">
    <location>
        <begin position="75"/>
        <end position="76"/>
    </location>
    <ligand>
        <name>substrate</name>
    </ligand>
</feature>
<name>A0A0A6VFA8_9BACI</name>
<dbReference type="Gene3D" id="3.40.50.1860">
    <property type="match status" value="2"/>
</dbReference>
<evidence type="ECO:0000256" key="1">
    <source>
        <dbReference type="ARBA" id="ARBA00001602"/>
    </source>
</evidence>
<dbReference type="FunFam" id="3.40.50.1860:FF:000002">
    <property type="entry name" value="Glutamate racemase"/>
    <property type="match status" value="1"/>
</dbReference>
<dbReference type="GO" id="GO:0008881">
    <property type="term" value="F:glutamate racemase activity"/>
    <property type="evidence" value="ECO:0007669"/>
    <property type="project" value="UniProtKB-UniRule"/>
</dbReference>
<dbReference type="EC" id="5.1.1.3" evidence="2 8"/>
<dbReference type="PROSITE" id="PS00924">
    <property type="entry name" value="ASP_GLU_RACEMASE_2"/>
    <property type="match status" value="1"/>
</dbReference>
<keyword evidence="6 8" id="KW-0961">Cell wall biogenesis/degradation</keyword>
<feature type="binding site" evidence="8">
    <location>
        <begin position="186"/>
        <end position="187"/>
    </location>
    <ligand>
        <name>substrate</name>
    </ligand>
</feature>